<dbReference type="InterPro" id="IPR028098">
    <property type="entry name" value="Glyco_trans_4-like_N"/>
</dbReference>
<protein>
    <submittedName>
        <fullName evidence="5">Glycosyltransferase WbuB</fullName>
    </submittedName>
</protein>
<evidence type="ECO:0000259" key="4">
    <source>
        <dbReference type="Pfam" id="PF13579"/>
    </source>
</evidence>
<evidence type="ECO:0000256" key="1">
    <source>
        <dbReference type="ARBA" id="ARBA00022676"/>
    </source>
</evidence>
<dbReference type="InterPro" id="IPR050194">
    <property type="entry name" value="Glycosyltransferase_grp1"/>
</dbReference>
<dbReference type="Gene3D" id="3.40.50.2000">
    <property type="entry name" value="Glycogen Phosphorylase B"/>
    <property type="match status" value="2"/>
</dbReference>
<organism evidence="5 6">
    <name type="scientific">Corynebacterium hadale</name>
    <dbReference type="NCBI Taxonomy" id="2026255"/>
    <lineage>
        <taxon>Bacteria</taxon>
        <taxon>Bacillati</taxon>
        <taxon>Actinomycetota</taxon>
        <taxon>Actinomycetes</taxon>
        <taxon>Mycobacteriales</taxon>
        <taxon>Corynebacteriaceae</taxon>
        <taxon>Corynebacterium</taxon>
    </lineage>
</organism>
<dbReference type="AlphaFoldDB" id="A0AB36RLM1"/>
<evidence type="ECO:0000259" key="3">
    <source>
        <dbReference type="Pfam" id="PF00534"/>
    </source>
</evidence>
<feature type="domain" description="Glycosyl transferase family 1" evidence="3">
    <location>
        <begin position="241"/>
        <end position="399"/>
    </location>
</feature>
<dbReference type="GO" id="GO:1901137">
    <property type="term" value="P:carbohydrate derivative biosynthetic process"/>
    <property type="evidence" value="ECO:0007669"/>
    <property type="project" value="UniProtKB-ARBA"/>
</dbReference>
<name>A0AB36RLM1_9CORY</name>
<dbReference type="Pfam" id="PF00534">
    <property type="entry name" value="Glycos_transf_1"/>
    <property type="match status" value="1"/>
</dbReference>
<feature type="domain" description="Glycosyltransferase subfamily 4-like N-terminal" evidence="4">
    <location>
        <begin position="18"/>
        <end position="213"/>
    </location>
</feature>
<dbReference type="RefSeq" id="WP_095555714.1">
    <property type="nucleotide sequence ID" value="NZ_NSGP01000021.1"/>
</dbReference>
<dbReference type="PANTHER" id="PTHR45947">
    <property type="entry name" value="SULFOQUINOVOSYL TRANSFERASE SQD2"/>
    <property type="match status" value="1"/>
</dbReference>
<accession>A0AB36RLM1</accession>
<dbReference type="GO" id="GO:0016758">
    <property type="term" value="F:hexosyltransferase activity"/>
    <property type="evidence" value="ECO:0007669"/>
    <property type="project" value="TreeGrafter"/>
</dbReference>
<reference evidence="5 6" key="1">
    <citation type="submission" date="2017-08" db="EMBL/GenBank/DDBJ databases">
        <title>Whole genome sequences of 6 clinical strains closest to Corynebacterium imitans.</title>
        <authorList>
            <person name="Bernier A.-M."/>
            <person name="Burdz T."/>
            <person name="Bernard K."/>
        </authorList>
    </citation>
    <scope>NUCLEOTIDE SEQUENCE [LARGE SCALE GENOMIC DNA]</scope>
    <source>
        <strain evidence="5 6">NML92-0415</strain>
    </source>
</reference>
<gene>
    <name evidence="5" type="ORF">CKJ80_11185</name>
</gene>
<keyword evidence="1" id="KW-0328">Glycosyltransferase</keyword>
<sequence length="433" mass="48733">MRILVLSQYWWPENGVPQRRWSWLTTILREQGHEVDVIAPPPHYNRNVGGREYLRELTRFTFAPEIGPNGEHIYRCGYLPTSASLTYRALNQAVVSLSTVKIGLRMTFRRGFPKPDLVIGTVPALPTAIAALCVGKLFRVPYFIDLRDAWPDLVDYSALWNAGTNKTSVRERILRRGPLQIVSWCVKRSLNFAYRNSAAIVLTSDYLRKSLQERPEVNDSERGQKFVTVRNVFPAKVDPLKRNSRVSDTRELNVLYAGTLGRAQQLSNAVKAVSLAEKRGYRVNLRLVGAGATSGALRKQVKGTDLPISVFGKADTEELIRHYEWADTALVHLTDWEPLKAAVPSKTFELMRLGIHISGAIAGETAELIRNLEAGDVVPPQNASALADLWCGLIDNRERLKVSSDAREWLEKEACVETPRKIRSLLEELEGEH</sequence>
<dbReference type="CDD" id="cd03794">
    <property type="entry name" value="GT4_WbuB-like"/>
    <property type="match status" value="1"/>
</dbReference>
<evidence type="ECO:0000256" key="2">
    <source>
        <dbReference type="ARBA" id="ARBA00022679"/>
    </source>
</evidence>
<dbReference type="EMBL" id="NSGP01000021">
    <property type="protein sequence ID" value="PAT09076.1"/>
    <property type="molecule type" value="Genomic_DNA"/>
</dbReference>
<dbReference type="SUPFAM" id="SSF53756">
    <property type="entry name" value="UDP-Glycosyltransferase/glycogen phosphorylase"/>
    <property type="match status" value="1"/>
</dbReference>
<evidence type="ECO:0000313" key="6">
    <source>
        <dbReference type="Proteomes" id="UP000218041"/>
    </source>
</evidence>
<proteinExistence type="predicted"/>
<dbReference type="InterPro" id="IPR001296">
    <property type="entry name" value="Glyco_trans_1"/>
</dbReference>
<comment type="caution">
    <text evidence="5">The sequence shown here is derived from an EMBL/GenBank/DDBJ whole genome shotgun (WGS) entry which is preliminary data.</text>
</comment>
<evidence type="ECO:0000313" key="5">
    <source>
        <dbReference type="EMBL" id="PAT09076.1"/>
    </source>
</evidence>
<keyword evidence="2" id="KW-0808">Transferase</keyword>
<dbReference type="Proteomes" id="UP000218041">
    <property type="component" value="Unassembled WGS sequence"/>
</dbReference>
<dbReference type="PANTHER" id="PTHR45947:SF3">
    <property type="entry name" value="SULFOQUINOVOSYL TRANSFERASE SQD2"/>
    <property type="match status" value="1"/>
</dbReference>
<dbReference type="Pfam" id="PF13579">
    <property type="entry name" value="Glyco_trans_4_4"/>
    <property type="match status" value="1"/>
</dbReference>
<dbReference type="GO" id="GO:1903509">
    <property type="term" value="P:liposaccharide metabolic process"/>
    <property type="evidence" value="ECO:0007669"/>
    <property type="project" value="UniProtKB-ARBA"/>
</dbReference>